<feature type="active site" description="Nucleophile" evidence="19">
    <location>
        <position position="182"/>
    </location>
</feature>
<evidence type="ECO:0000256" key="5">
    <source>
        <dbReference type="ARBA" id="ARBA00011702"/>
    </source>
</evidence>
<keyword evidence="10 20" id="KW-0479">Metal-binding</keyword>
<comment type="catalytic activity">
    <reaction evidence="2">
        <text>a 1,2-diacyl-sn-glycero-3-phosphocholine + H2O = a 1-acyl-sn-glycero-3-phosphocholine + a fatty acid + H(+)</text>
        <dbReference type="Rhea" id="RHEA:15801"/>
        <dbReference type="ChEBI" id="CHEBI:15377"/>
        <dbReference type="ChEBI" id="CHEBI:15378"/>
        <dbReference type="ChEBI" id="CHEBI:28868"/>
        <dbReference type="ChEBI" id="CHEBI:57643"/>
        <dbReference type="ChEBI" id="CHEBI:58168"/>
        <dbReference type="EC" id="3.1.1.4"/>
    </reaction>
</comment>
<organism evidence="21">
    <name type="scientific">Pricia antarctica</name>
    <dbReference type="NCBI Taxonomy" id="641691"/>
    <lineage>
        <taxon>Bacteria</taxon>
        <taxon>Pseudomonadati</taxon>
        <taxon>Bacteroidota</taxon>
        <taxon>Flavobacteriia</taxon>
        <taxon>Flavobacteriales</taxon>
        <taxon>Flavobacteriaceae</taxon>
        <taxon>Pricia</taxon>
    </lineage>
</organism>
<keyword evidence="17" id="KW-0998">Cell outer membrane</keyword>
<evidence type="ECO:0000256" key="14">
    <source>
        <dbReference type="ARBA" id="ARBA00022963"/>
    </source>
</evidence>
<dbReference type="GO" id="GO:0004623">
    <property type="term" value="F:phospholipase A2 activity"/>
    <property type="evidence" value="ECO:0007669"/>
    <property type="project" value="UniProtKB-EC"/>
</dbReference>
<comment type="cofactor">
    <cofactor evidence="20">
        <name>Ca(2+)</name>
        <dbReference type="ChEBI" id="CHEBI:29108"/>
    </cofactor>
    <text evidence="20">Binds 1 Ca(2+) ion per monomer.</text>
</comment>
<dbReference type="GO" id="GO:0016042">
    <property type="term" value="P:lipid catabolic process"/>
    <property type="evidence" value="ECO:0007669"/>
    <property type="project" value="UniProtKB-KW"/>
</dbReference>
<dbReference type="GO" id="GO:0009279">
    <property type="term" value="C:cell outer membrane"/>
    <property type="evidence" value="ECO:0007669"/>
    <property type="project" value="UniProtKB-SubCell"/>
</dbReference>
<comment type="subunit">
    <text evidence="5">Homodimer; dimerization is reversible, and the dimeric form is the active one.</text>
</comment>
<evidence type="ECO:0000256" key="15">
    <source>
        <dbReference type="ARBA" id="ARBA00023098"/>
    </source>
</evidence>
<dbReference type="Gene3D" id="2.40.230.10">
    <property type="entry name" value="Phospholipase A1"/>
    <property type="match status" value="1"/>
</dbReference>
<evidence type="ECO:0000256" key="3">
    <source>
        <dbReference type="ARBA" id="ARBA00004571"/>
    </source>
</evidence>
<evidence type="ECO:0000256" key="8">
    <source>
        <dbReference type="ARBA" id="ARBA00022452"/>
    </source>
</evidence>
<feature type="binding site" description="in dimeric form" evidence="20">
    <location>
        <position position="190"/>
    </location>
    <ligand>
        <name>Ca(2+)</name>
        <dbReference type="ChEBI" id="CHEBI:29108"/>
        <label>1</label>
    </ligand>
</feature>
<evidence type="ECO:0000256" key="13">
    <source>
        <dbReference type="ARBA" id="ARBA00022837"/>
    </source>
</evidence>
<dbReference type="Proteomes" id="UP000886191">
    <property type="component" value="Unassembled WGS sequence"/>
</dbReference>
<keyword evidence="9" id="KW-0812">Transmembrane</keyword>
<evidence type="ECO:0000313" key="21">
    <source>
        <dbReference type="EMBL" id="HEA19537.1"/>
    </source>
</evidence>
<feature type="binding site" description="in dimeric form" evidence="20">
    <location>
        <position position="144"/>
    </location>
    <ligand>
        <name>Ca(2+)</name>
        <dbReference type="ChEBI" id="CHEBI:29108"/>
        <label>1</label>
    </ligand>
</feature>
<evidence type="ECO:0000256" key="16">
    <source>
        <dbReference type="ARBA" id="ARBA00023136"/>
    </source>
</evidence>
<dbReference type="PRINTS" id="PR01486">
    <property type="entry name" value="PHPHLIPASEA1"/>
</dbReference>
<dbReference type="EC" id="3.1.1.4" evidence="7"/>
<evidence type="ECO:0000256" key="19">
    <source>
        <dbReference type="PIRSR" id="PIRSR603187-1"/>
    </source>
</evidence>
<evidence type="ECO:0000256" key="17">
    <source>
        <dbReference type="ARBA" id="ARBA00023237"/>
    </source>
</evidence>
<comment type="caution">
    <text evidence="21">The sequence shown here is derived from an EMBL/GenBank/DDBJ whole genome shotgun (WGS) entry which is preliminary data.</text>
</comment>
<dbReference type="GO" id="GO:0005509">
    <property type="term" value="F:calcium ion binding"/>
    <property type="evidence" value="ECO:0007669"/>
    <property type="project" value="TreeGrafter"/>
</dbReference>
<name>A0A831QMU3_9FLAO</name>
<feature type="binding site" description="in dimeric form" evidence="20">
    <location>
        <position position="223"/>
    </location>
    <ligand>
        <name>Ca(2+)</name>
        <dbReference type="ChEBI" id="CHEBI:29108"/>
        <label>1</label>
    </ligand>
</feature>
<dbReference type="PANTHER" id="PTHR40457:SF1">
    <property type="entry name" value="PHOSPHOLIPASE A1"/>
    <property type="match status" value="1"/>
</dbReference>
<keyword evidence="13 20" id="KW-0106">Calcium</keyword>
<accession>A0A831QMU3</accession>
<evidence type="ECO:0000256" key="1">
    <source>
        <dbReference type="ARBA" id="ARBA00000111"/>
    </source>
</evidence>
<evidence type="ECO:0000256" key="18">
    <source>
        <dbReference type="ARBA" id="ARBA00032375"/>
    </source>
</evidence>
<evidence type="ECO:0000256" key="2">
    <source>
        <dbReference type="ARBA" id="ARBA00001604"/>
    </source>
</evidence>
<proteinExistence type="inferred from homology"/>
<keyword evidence="15" id="KW-0443">Lipid metabolism</keyword>
<comment type="subcellular location">
    <subcellularLocation>
        <location evidence="3">Cell outer membrane</location>
        <topology evidence="3">Multi-pass membrane protein</topology>
    </subcellularLocation>
</comment>
<dbReference type="SUPFAM" id="SSF56931">
    <property type="entry name" value="Outer membrane phospholipase A (OMPLA)"/>
    <property type="match status" value="1"/>
</dbReference>
<dbReference type="EMBL" id="DRGL01000009">
    <property type="protein sequence ID" value="HEA19537.1"/>
    <property type="molecule type" value="Genomic_DNA"/>
</dbReference>
<dbReference type="PANTHER" id="PTHR40457">
    <property type="entry name" value="PHOSPHOLIPASE A1"/>
    <property type="match status" value="1"/>
</dbReference>
<dbReference type="CDD" id="cd00541">
    <property type="entry name" value="OMPLA"/>
    <property type="match status" value="1"/>
</dbReference>
<dbReference type="AlphaFoldDB" id="A0A831QMU3"/>
<comment type="catalytic activity">
    <reaction evidence="1">
        <text>a 1,2-diacyl-sn-glycero-3-phosphocholine + H2O = a 2-acyl-sn-glycero-3-phosphocholine + a fatty acid + H(+)</text>
        <dbReference type="Rhea" id="RHEA:18689"/>
        <dbReference type="ChEBI" id="CHEBI:15377"/>
        <dbReference type="ChEBI" id="CHEBI:15378"/>
        <dbReference type="ChEBI" id="CHEBI:28868"/>
        <dbReference type="ChEBI" id="CHEBI:57643"/>
        <dbReference type="ChEBI" id="CHEBI:57875"/>
        <dbReference type="EC" id="3.1.1.32"/>
    </reaction>
</comment>
<dbReference type="Pfam" id="PF02253">
    <property type="entry name" value="PLA1"/>
    <property type="match status" value="1"/>
</dbReference>
<keyword evidence="16" id="KW-0472">Membrane</keyword>
<evidence type="ECO:0000256" key="11">
    <source>
        <dbReference type="ARBA" id="ARBA00022729"/>
    </source>
</evidence>
<protein>
    <recommendedName>
        <fullName evidence="18">Phosphatidylcholine 1-acylhydrolase</fullName>
        <ecNumber evidence="6">3.1.1.32</ecNumber>
        <ecNumber evidence="7">3.1.1.4</ecNumber>
    </recommendedName>
</protein>
<evidence type="ECO:0000256" key="12">
    <source>
        <dbReference type="ARBA" id="ARBA00022801"/>
    </source>
</evidence>
<evidence type="ECO:0000256" key="20">
    <source>
        <dbReference type="PIRSR" id="PIRSR603187-2"/>
    </source>
</evidence>
<feature type="active site" description="Proton acceptor" evidence="19">
    <location>
        <position position="180"/>
    </location>
</feature>
<evidence type="ECO:0000256" key="9">
    <source>
        <dbReference type="ARBA" id="ARBA00022692"/>
    </source>
</evidence>
<evidence type="ECO:0000256" key="4">
    <source>
        <dbReference type="ARBA" id="ARBA00010525"/>
    </source>
</evidence>
<keyword evidence="12" id="KW-0378">Hydrolase</keyword>
<reference evidence="21" key="1">
    <citation type="journal article" date="2020" name="mSystems">
        <title>Genome- and Community-Level Interaction Insights into Carbon Utilization and Element Cycling Functions of Hydrothermarchaeota in Hydrothermal Sediment.</title>
        <authorList>
            <person name="Zhou Z."/>
            <person name="Liu Y."/>
            <person name="Xu W."/>
            <person name="Pan J."/>
            <person name="Luo Z.H."/>
            <person name="Li M."/>
        </authorList>
    </citation>
    <scope>NUCLEOTIDE SEQUENCE [LARGE SCALE GENOMIC DNA]</scope>
    <source>
        <strain evidence="21">HyVt-345</strain>
    </source>
</reference>
<dbReference type="InterPro" id="IPR003187">
    <property type="entry name" value="PLipase_A1"/>
</dbReference>
<keyword evidence="14" id="KW-0442">Lipid degradation</keyword>
<gene>
    <name evidence="21" type="ORF">ENH87_01300</name>
</gene>
<dbReference type="GO" id="GO:0008970">
    <property type="term" value="F:phospholipase A1 activity"/>
    <property type="evidence" value="ECO:0007669"/>
    <property type="project" value="UniProtKB-EC"/>
</dbReference>
<evidence type="ECO:0000256" key="7">
    <source>
        <dbReference type="ARBA" id="ARBA00013278"/>
    </source>
</evidence>
<dbReference type="EC" id="3.1.1.32" evidence="6"/>
<evidence type="ECO:0000256" key="6">
    <source>
        <dbReference type="ARBA" id="ARBA00013179"/>
    </source>
</evidence>
<keyword evidence="8" id="KW-1134">Transmembrane beta strand</keyword>
<evidence type="ECO:0000256" key="10">
    <source>
        <dbReference type="ARBA" id="ARBA00022723"/>
    </source>
</evidence>
<dbReference type="InterPro" id="IPR036541">
    <property type="entry name" value="PLipase_A1_sf"/>
</dbReference>
<sequence length="309" mass="36008">MLFIFKKRSSPFYRISFSLVFAIFFSIRLAAQNDIEKDWIFKNSKSLSELWELDDTHHRGTFIITSYKPIYLSLAKFTTNTDKTPRSENSDNFVDQPIDSDPIEAKFQLSLKTKVFHDMLWGKADLWIAFSQRAYWQIYNQKLSRPFREINYEPEVILNFPVNYKLFGFEGKMLGAALIHESNGQSDPISRSWNRVSFHAGFERDQWQIMLKSWLRLPTSNDDNPQILNYIGRGEAAITYDLGRQRFSAIARHSLRIGENGRGSLQLNWAFPIIKNFSGHIQVFDGYGETLIDYNHRQTTFGLGVSLMN</sequence>
<comment type="similarity">
    <text evidence="4">Belongs to the phospholipase A1 family.</text>
</comment>
<keyword evidence="11" id="KW-0732">Signal</keyword>